<evidence type="ECO:0000313" key="2">
    <source>
        <dbReference type="Proteomes" id="UP000223655"/>
    </source>
</evidence>
<keyword evidence="2" id="KW-1185">Reference proteome</keyword>
<dbReference type="EMBL" id="KU160661">
    <property type="protein sequence ID" value="ALY09965.1"/>
    <property type="molecule type" value="Genomic_DNA"/>
</dbReference>
<organism evidence="1 2">
    <name type="scientific">Arthrobacter phage Pumancara</name>
    <dbReference type="NCBI Taxonomy" id="1772311"/>
    <lineage>
        <taxon>Viruses</taxon>
        <taxon>Duplodnaviria</taxon>
        <taxon>Heunggongvirae</taxon>
        <taxon>Uroviricota</taxon>
        <taxon>Caudoviricetes</taxon>
        <taxon>Korravirus</taxon>
        <taxon>Korravirus pumancara</taxon>
    </lineage>
</organism>
<proteinExistence type="predicted"/>
<reference evidence="1 2" key="1">
    <citation type="submission" date="2015-11" db="EMBL/GenBank/DDBJ databases">
        <authorList>
            <person name="Guerrero C.A."/>
            <person name="Jacobs-Sera D."/>
            <person name="Bowman C.A."/>
            <person name="Russell D.A."/>
            <person name="Pope W.H."/>
            <person name="Hatfull G.F."/>
        </authorList>
    </citation>
    <scope>NUCLEOTIDE SEQUENCE [LARGE SCALE GENOMIC DNA]</scope>
</reference>
<dbReference type="OrthoDB" id="9499at10239"/>
<evidence type="ECO:0000313" key="1">
    <source>
        <dbReference type="EMBL" id="ALY09965.1"/>
    </source>
</evidence>
<dbReference type="RefSeq" id="YP_009602873.1">
    <property type="nucleotide sequence ID" value="NC_041945.1"/>
</dbReference>
<sequence>MAVLVAIADIPDFATPQQLEAYTKGAIPADDPRVEDAIKAVTQSIRREAGWHIGPAVEGHSVTLDGPGGPTLLLPTQKLSELVSLTELGVALDVDALDWSEIGMVQRTDRCPWTSRFRKIVAVMNHGYDEFAELTFLTLSLVARGLASPMGATREQAGAMSINWATVQQGVSGGLVPLGYEREIMGRYKLVTA</sequence>
<accession>A0A0U4B5G2</accession>
<dbReference type="GeneID" id="40078740"/>
<name>A0A0U4B5G2_9CAUD</name>
<dbReference type="Proteomes" id="UP000223655">
    <property type="component" value="Segment"/>
</dbReference>
<dbReference type="KEGG" id="vg:40078740"/>
<protein>
    <submittedName>
        <fullName evidence="1">Head-to-tail adaptor</fullName>
    </submittedName>
</protein>
<gene>
    <name evidence="1" type="primary">7</name>
    <name evidence="1" type="ORF">PUMANCARA_7</name>
</gene>